<gene>
    <name evidence="9" type="ORF">I6N95_13580</name>
</gene>
<organism evidence="9 10">
    <name type="scientific">Vagococcus allomyrinae</name>
    <dbReference type="NCBI Taxonomy" id="2794353"/>
    <lineage>
        <taxon>Bacteria</taxon>
        <taxon>Bacillati</taxon>
        <taxon>Bacillota</taxon>
        <taxon>Bacilli</taxon>
        <taxon>Lactobacillales</taxon>
        <taxon>Enterococcaceae</taxon>
        <taxon>Vagococcus</taxon>
    </lineage>
</organism>
<dbReference type="InterPro" id="IPR018035">
    <property type="entry name" value="Flagellar_FliH/T3SS_HrpE"/>
</dbReference>
<keyword evidence="10" id="KW-1185">Reference proteome</keyword>
<feature type="coiled-coil region" evidence="7">
    <location>
        <begin position="55"/>
        <end position="93"/>
    </location>
</feature>
<keyword evidence="6" id="KW-1006">Bacterial flagellum protein export</keyword>
<evidence type="ECO:0000256" key="2">
    <source>
        <dbReference type="ARBA" id="ARBA00006602"/>
    </source>
</evidence>
<dbReference type="PANTHER" id="PTHR34982">
    <property type="entry name" value="YOP PROTEINS TRANSLOCATION PROTEIN L"/>
    <property type="match status" value="1"/>
</dbReference>
<keyword evidence="5" id="KW-0653">Protein transport</keyword>
<dbReference type="EMBL" id="JAEEGA010000008">
    <property type="protein sequence ID" value="MBP1042047.1"/>
    <property type="molecule type" value="Genomic_DNA"/>
</dbReference>
<evidence type="ECO:0000313" key="10">
    <source>
        <dbReference type="Proteomes" id="UP000674938"/>
    </source>
</evidence>
<evidence type="ECO:0000256" key="7">
    <source>
        <dbReference type="SAM" id="Coils"/>
    </source>
</evidence>
<name>A0A940PCJ4_9ENTE</name>
<evidence type="ECO:0000313" key="9">
    <source>
        <dbReference type="EMBL" id="MBP1042047.1"/>
    </source>
</evidence>
<evidence type="ECO:0000256" key="3">
    <source>
        <dbReference type="ARBA" id="ARBA00022448"/>
    </source>
</evidence>
<dbReference type="AlphaFoldDB" id="A0A940PCJ4"/>
<comment type="function">
    <text evidence="1">Needed for flagellar regrowth and assembly.</text>
</comment>
<evidence type="ECO:0000256" key="6">
    <source>
        <dbReference type="ARBA" id="ARBA00023225"/>
    </source>
</evidence>
<reference evidence="9" key="1">
    <citation type="submission" date="2020-12" db="EMBL/GenBank/DDBJ databases">
        <title>Vagococcus allomyrinae sp. nov. and Enterococcus lavae sp. nov., isolated from the larvae of Allomyrina dichotoma.</title>
        <authorList>
            <person name="Lee S.D."/>
        </authorList>
    </citation>
    <scope>NUCLEOTIDE SEQUENCE</scope>
    <source>
        <strain evidence="9">BWB3-3</strain>
    </source>
</reference>
<evidence type="ECO:0000259" key="8">
    <source>
        <dbReference type="Pfam" id="PF02108"/>
    </source>
</evidence>
<dbReference type="GO" id="GO:0005829">
    <property type="term" value="C:cytosol"/>
    <property type="evidence" value="ECO:0007669"/>
    <property type="project" value="TreeGrafter"/>
</dbReference>
<evidence type="ECO:0000256" key="4">
    <source>
        <dbReference type="ARBA" id="ARBA00022795"/>
    </source>
</evidence>
<keyword evidence="7" id="KW-0175">Coiled coil</keyword>
<protein>
    <recommendedName>
        <fullName evidence="8">Flagellar assembly protein FliH/Type III secretion system HrpE domain-containing protein</fullName>
    </recommendedName>
</protein>
<keyword evidence="4" id="KW-1005">Bacterial flagellum biogenesis</keyword>
<evidence type="ECO:0000256" key="5">
    <source>
        <dbReference type="ARBA" id="ARBA00022927"/>
    </source>
</evidence>
<dbReference type="GO" id="GO:0044781">
    <property type="term" value="P:bacterial-type flagellum organization"/>
    <property type="evidence" value="ECO:0007669"/>
    <property type="project" value="UniProtKB-KW"/>
</dbReference>
<dbReference type="Pfam" id="PF02108">
    <property type="entry name" value="FliH"/>
    <property type="match status" value="1"/>
</dbReference>
<dbReference type="Proteomes" id="UP000674938">
    <property type="component" value="Unassembled WGS sequence"/>
</dbReference>
<comment type="caution">
    <text evidence="9">The sequence shown here is derived from an EMBL/GenBank/DDBJ whole genome shotgun (WGS) entry which is preliminary data.</text>
</comment>
<evidence type="ECO:0000256" key="1">
    <source>
        <dbReference type="ARBA" id="ARBA00003041"/>
    </source>
</evidence>
<proteinExistence type="inferred from homology"/>
<dbReference type="InterPro" id="IPR051472">
    <property type="entry name" value="T3SS_Stator/FliH"/>
</dbReference>
<comment type="similarity">
    <text evidence="2">Belongs to the FliH family.</text>
</comment>
<dbReference type="PANTHER" id="PTHR34982:SF1">
    <property type="entry name" value="FLAGELLAR ASSEMBLY PROTEIN FLIH"/>
    <property type="match status" value="1"/>
</dbReference>
<dbReference type="RefSeq" id="WP_209528867.1">
    <property type="nucleotide sequence ID" value="NZ_JAEEGA010000008.1"/>
</dbReference>
<dbReference type="GO" id="GO:0015031">
    <property type="term" value="P:protein transport"/>
    <property type="evidence" value="ECO:0007669"/>
    <property type="project" value="UniProtKB-KW"/>
</dbReference>
<accession>A0A940PCJ4</accession>
<feature type="domain" description="Flagellar assembly protein FliH/Type III secretion system HrpE" evidence="8">
    <location>
        <begin position="140"/>
        <end position="266"/>
    </location>
</feature>
<sequence>MRLSRSLYKGSEVDQSCENKVIVTDYHPPRESKISGIPSTSEMKRLEHDFFQQQAQQVERLAQEEDDRREQFTKELEQEKLSFLTELNTLKRRVLDQAQVDGEGLKQLAHEEGLRIGQEDGYQSGYESGYQAGIESVAQLKEQAISLFKAAEQSVFEYQKEKQSELLQLAVSMAKNIIHQEIAQSSDQLYLLLGPLLNQINKMDNFITIFVGKNRQEVVQQKMEELRKEQPVMKYAVLVDESLPLDGCVIETDYEVLDLGIQQQLEAMIRDF</sequence>
<keyword evidence="3" id="KW-0813">Transport</keyword>